<gene>
    <name evidence="1" type="ORF">R83534S58_LOCUS1940</name>
</gene>
<protein>
    <submittedName>
        <fullName evidence="1">Uncharacterized protein</fullName>
    </submittedName>
</protein>
<comment type="caution">
    <text evidence="1">The sequence shown here is derived from an EMBL/GenBank/DDBJ whole genome shotgun (WGS) entry which is preliminary data.</text>
</comment>
<evidence type="ECO:0000313" key="2">
    <source>
        <dbReference type="Proteomes" id="UP001154272"/>
    </source>
</evidence>
<dbReference type="EMBL" id="CAMXCH010000004">
    <property type="protein sequence ID" value="CAI3954875.1"/>
    <property type="molecule type" value="Genomic_DNA"/>
</dbReference>
<sequence>MNMKHFVHYITQRYIKDIIVSGYIDFENTHIFHQVYERFFIFDVVIYEIYMDNYGCISANKINKINL</sequence>
<name>A0ABM9HTN1_9PROT</name>
<proteinExistence type="predicted"/>
<evidence type="ECO:0000313" key="1">
    <source>
        <dbReference type="EMBL" id="CAI3954875.1"/>
    </source>
</evidence>
<keyword evidence="2" id="KW-1185">Reference proteome</keyword>
<accession>A0ABM9HTN1</accession>
<dbReference type="Proteomes" id="UP001154272">
    <property type="component" value="Unassembled WGS sequence"/>
</dbReference>
<reference evidence="1" key="1">
    <citation type="submission" date="2022-10" db="EMBL/GenBank/DDBJ databases">
        <authorList>
            <person name="Botero Cardona J."/>
        </authorList>
    </citation>
    <scope>NUCLEOTIDE SEQUENCE</scope>
    <source>
        <strain evidence="1">R-83534</strain>
    </source>
</reference>
<organism evidence="1 2">
    <name type="scientific">Commensalibacter papalotli</name>
    <name type="common">ex Botero et al. 2024</name>
    <dbReference type="NCBI Taxonomy" id="2972766"/>
    <lineage>
        <taxon>Bacteria</taxon>
        <taxon>Pseudomonadati</taxon>
        <taxon>Pseudomonadota</taxon>
        <taxon>Alphaproteobacteria</taxon>
        <taxon>Acetobacterales</taxon>
        <taxon>Acetobacteraceae</taxon>
    </lineage>
</organism>